<evidence type="ECO:0000256" key="10">
    <source>
        <dbReference type="SAM" id="SignalP"/>
    </source>
</evidence>
<dbReference type="GO" id="GO:0019478">
    <property type="term" value="P:D-amino acid catabolic process"/>
    <property type="evidence" value="ECO:0000318"/>
    <property type="project" value="GO_Central"/>
</dbReference>
<evidence type="ECO:0000256" key="6">
    <source>
        <dbReference type="ARBA" id="ARBA00022630"/>
    </source>
</evidence>
<comment type="similarity">
    <text evidence="4">Belongs to the DAMOX/DASOX family.</text>
</comment>
<evidence type="ECO:0000256" key="2">
    <source>
        <dbReference type="ARBA" id="ARBA00004253"/>
    </source>
</evidence>
<dbReference type="SUPFAM" id="SSF51971">
    <property type="entry name" value="Nucleotide-binding domain"/>
    <property type="match status" value="1"/>
</dbReference>
<feature type="binding site" evidence="9">
    <location>
        <position position="283"/>
    </location>
    <ligand>
        <name>D-serine</name>
        <dbReference type="ChEBI" id="CHEBI:35247"/>
    </ligand>
</feature>
<feature type="binding site" evidence="9">
    <location>
        <begin position="312"/>
        <end position="317"/>
    </location>
    <ligand>
        <name>FAD</name>
        <dbReference type="ChEBI" id="CHEBI:57692"/>
    </ligand>
</feature>
<dbReference type="GeneID" id="6757738"/>
<evidence type="ECO:0000256" key="4">
    <source>
        <dbReference type="ARBA" id="ARBA00006730"/>
    </source>
</evidence>
<gene>
    <name evidence="12" type="ORF">TRIADDRAFT_31204</name>
</gene>
<evidence type="ECO:0000256" key="9">
    <source>
        <dbReference type="PIRSR" id="PIRSR000189-1"/>
    </source>
</evidence>
<evidence type="ECO:0000313" key="13">
    <source>
        <dbReference type="Proteomes" id="UP000009022"/>
    </source>
</evidence>
<evidence type="ECO:0000256" key="7">
    <source>
        <dbReference type="ARBA" id="ARBA00022827"/>
    </source>
</evidence>
<keyword evidence="6" id="KW-0285">Flavoprotein</keyword>
<dbReference type="SUPFAM" id="SSF54373">
    <property type="entry name" value="FAD-linked reductases, C-terminal domain"/>
    <property type="match status" value="1"/>
</dbReference>
<evidence type="ECO:0000256" key="5">
    <source>
        <dbReference type="ARBA" id="ARBA00022490"/>
    </source>
</evidence>
<dbReference type="GO" id="GO:0005782">
    <property type="term" value="C:peroxisomal matrix"/>
    <property type="evidence" value="ECO:0007669"/>
    <property type="project" value="UniProtKB-SubCell"/>
</dbReference>
<evidence type="ECO:0000256" key="8">
    <source>
        <dbReference type="ARBA" id="ARBA00023002"/>
    </source>
</evidence>
<keyword evidence="13" id="KW-1185">Reference proteome</keyword>
<dbReference type="InterPro" id="IPR023209">
    <property type="entry name" value="DAO"/>
</dbReference>
<feature type="binding site" evidence="9">
    <location>
        <begin position="44"/>
        <end position="45"/>
    </location>
    <ligand>
        <name>FAD</name>
        <dbReference type="ChEBI" id="CHEBI:57692"/>
    </ligand>
</feature>
<comment type="cofactor">
    <cofactor evidence="1 9">
        <name>FAD</name>
        <dbReference type="ChEBI" id="CHEBI:57692"/>
    </cofactor>
</comment>
<dbReference type="Gene3D" id="3.30.9.10">
    <property type="entry name" value="D-Amino Acid Oxidase, subunit A, domain 2"/>
    <property type="match status" value="1"/>
</dbReference>
<dbReference type="RefSeq" id="XP_002116525.1">
    <property type="nucleotide sequence ID" value="XM_002116489.1"/>
</dbReference>
<dbReference type="FunCoup" id="B3S8G0">
    <property type="interactions" value="175"/>
</dbReference>
<evidence type="ECO:0000256" key="3">
    <source>
        <dbReference type="ARBA" id="ARBA00004514"/>
    </source>
</evidence>
<dbReference type="InterPro" id="IPR006076">
    <property type="entry name" value="FAD-dep_OxRdtase"/>
</dbReference>
<protein>
    <recommendedName>
        <fullName evidence="11">FAD dependent oxidoreductase domain-containing protein</fullName>
    </recommendedName>
</protein>
<keyword evidence="5" id="KW-0963">Cytoplasm</keyword>
<dbReference type="eggNOG" id="KOG3923">
    <property type="taxonomic scope" value="Eukaryota"/>
</dbReference>
<dbReference type="Proteomes" id="UP000009022">
    <property type="component" value="Unassembled WGS sequence"/>
</dbReference>
<keyword evidence="7 9" id="KW-0274">FAD</keyword>
<dbReference type="PANTHER" id="PTHR11530">
    <property type="entry name" value="D-AMINO ACID OXIDASE"/>
    <property type="match status" value="1"/>
</dbReference>
<evidence type="ECO:0000259" key="11">
    <source>
        <dbReference type="Pfam" id="PF01266"/>
    </source>
</evidence>
<dbReference type="KEGG" id="tad:TRIADDRAFT_31204"/>
<proteinExistence type="inferred from homology"/>
<name>B3S8G0_TRIAD</name>
<dbReference type="OrthoDB" id="2015447at2759"/>
<dbReference type="Pfam" id="PF01266">
    <property type="entry name" value="DAO"/>
    <property type="match status" value="1"/>
</dbReference>
<keyword evidence="10" id="KW-0732">Signal</keyword>
<keyword evidence="8" id="KW-0560">Oxidoreductase</keyword>
<dbReference type="OMA" id="VHFQECE"/>
<feature type="signal peptide" evidence="10">
    <location>
        <begin position="1"/>
        <end position="18"/>
    </location>
</feature>
<feature type="binding site" evidence="9">
    <location>
        <position position="313"/>
    </location>
    <ligand>
        <name>D-serine</name>
        <dbReference type="ChEBI" id="CHEBI:35247"/>
    </ligand>
</feature>
<reference evidence="12 13" key="1">
    <citation type="journal article" date="2008" name="Nature">
        <title>The Trichoplax genome and the nature of placozoans.</title>
        <authorList>
            <person name="Srivastava M."/>
            <person name="Begovic E."/>
            <person name="Chapman J."/>
            <person name="Putnam N.H."/>
            <person name="Hellsten U."/>
            <person name="Kawashima T."/>
            <person name="Kuo A."/>
            <person name="Mitros T."/>
            <person name="Salamov A."/>
            <person name="Carpenter M.L."/>
            <person name="Signorovitch A.Y."/>
            <person name="Moreno M.A."/>
            <person name="Kamm K."/>
            <person name="Grimwood J."/>
            <person name="Schmutz J."/>
            <person name="Shapiro H."/>
            <person name="Grigoriev I.V."/>
            <person name="Buss L.W."/>
            <person name="Schierwater B."/>
            <person name="Dellaporta S.L."/>
            <person name="Rokhsar D.S."/>
        </authorList>
    </citation>
    <scope>NUCLEOTIDE SEQUENCE [LARGE SCALE GENOMIC DNA]</scope>
    <source>
        <strain evidence="12 13">Grell-BS-1999</strain>
    </source>
</reference>
<dbReference type="PhylomeDB" id="B3S8G0"/>
<dbReference type="EMBL" id="DS985256">
    <property type="protein sequence ID" value="EDV20881.1"/>
    <property type="molecule type" value="Genomic_DNA"/>
</dbReference>
<dbReference type="AlphaFoldDB" id="B3S8G0"/>
<dbReference type="GO" id="GO:0005829">
    <property type="term" value="C:cytosol"/>
    <property type="evidence" value="ECO:0007669"/>
    <property type="project" value="UniProtKB-SubCell"/>
</dbReference>
<feature type="domain" description="FAD dependent oxidoreductase" evidence="11">
    <location>
        <begin position="5"/>
        <end position="323"/>
    </location>
</feature>
<dbReference type="PIRSF" id="PIRSF000189">
    <property type="entry name" value="D-aa_oxidase"/>
    <property type="match status" value="1"/>
</dbReference>
<sequence>MTISVCVVGAGIIGLSTALQILQNNSNSKYEVTIVAEKFGRGTTSSAAGAILEPYSVGNTPIHMQKRWFSKTLDWIAQLGNDNPGLIGIHQLQINYFFTDDKPDPYWKDWLPGFRKVTAIEKKIACRNSSVNGWCLSTFCIDTSKYMAWLTKRIEDFGGRFQERKLTSLNQLSSYDIIVNCSGIGAYSLVPDPSVTPARGQVMRVKAPWLQHSCVYEDDKTISYIFPRQLFQSGIVVLGGTYQVGNWNTNIDKNDSKKIFENCCKLIPSLKNAEIIEETVGLRPTRPSVRLEIETRNVDQKEIKIIHNYGHGGAGITLHWGSAIDAYKLVEQLSSQGKLSSKL</sequence>
<accession>B3S8G0</accession>
<dbReference type="Gene3D" id="3.40.50.720">
    <property type="entry name" value="NAD(P)-binding Rossmann-like Domain"/>
    <property type="match status" value="1"/>
</dbReference>
<dbReference type="InParanoid" id="B3S8G0"/>
<dbReference type="GO" id="GO:0071949">
    <property type="term" value="F:FAD binding"/>
    <property type="evidence" value="ECO:0007669"/>
    <property type="project" value="InterPro"/>
</dbReference>
<dbReference type="GO" id="GO:0003884">
    <property type="term" value="F:D-amino-acid oxidase activity"/>
    <property type="evidence" value="ECO:0000318"/>
    <property type="project" value="GO_Central"/>
</dbReference>
<dbReference type="CTD" id="6757738"/>
<dbReference type="GO" id="GO:0005737">
    <property type="term" value="C:cytoplasm"/>
    <property type="evidence" value="ECO:0000318"/>
    <property type="project" value="GO_Central"/>
</dbReference>
<dbReference type="STRING" id="10228.B3S8G0"/>
<dbReference type="HOGENOM" id="CLU_034311_0_2_1"/>
<evidence type="ECO:0000256" key="1">
    <source>
        <dbReference type="ARBA" id="ARBA00001974"/>
    </source>
</evidence>
<organism evidence="12 13">
    <name type="scientific">Trichoplax adhaerens</name>
    <name type="common">Trichoplax reptans</name>
    <dbReference type="NCBI Taxonomy" id="10228"/>
    <lineage>
        <taxon>Eukaryota</taxon>
        <taxon>Metazoa</taxon>
        <taxon>Placozoa</taxon>
        <taxon>Uniplacotomia</taxon>
        <taxon>Trichoplacea</taxon>
        <taxon>Trichoplacidae</taxon>
        <taxon>Trichoplax</taxon>
    </lineage>
</organism>
<dbReference type="InterPro" id="IPR006181">
    <property type="entry name" value="D-amino_acid_oxidase_CS"/>
</dbReference>
<dbReference type="PROSITE" id="PS00677">
    <property type="entry name" value="DAO"/>
    <property type="match status" value="1"/>
</dbReference>
<dbReference type="FunFam" id="3.30.9.10:FF:000004">
    <property type="entry name" value="D-amino-acid oxidase"/>
    <property type="match status" value="1"/>
</dbReference>
<evidence type="ECO:0000313" key="12">
    <source>
        <dbReference type="EMBL" id="EDV20881.1"/>
    </source>
</evidence>
<dbReference type="PANTHER" id="PTHR11530:SF11">
    <property type="entry name" value="D-ASPARTATE OXIDASE"/>
    <property type="match status" value="1"/>
</dbReference>
<comment type="subcellular location">
    <subcellularLocation>
        <location evidence="3">Cytoplasm</location>
        <location evidence="3">Cytosol</location>
    </subcellularLocation>
    <subcellularLocation>
        <location evidence="2">Peroxisome matrix</location>
    </subcellularLocation>
</comment>
<feature type="chain" id="PRO_5002798557" description="FAD dependent oxidoreductase domain-containing protein" evidence="10">
    <location>
        <begin position="19"/>
        <end position="343"/>
    </location>
</feature>